<dbReference type="InterPro" id="IPR001623">
    <property type="entry name" value="DnaJ_domain"/>
</dbReference>
<dbReference type="SMART" id="SM00271">
    <property type="entry name" value="DnaJ"/>
    <property type="match status" value="1"/>
</dbReference>
<comment type="caution">
    <text evidence="2">The sequence shown here is derived from an EMBL/GenBank/DDBJ whole genome shotgun (WGS) entry which is preliminary data.</text>
</comment>
<dbReference type="SUPFAM" id="SSF46565">
    <property type="entry name" value="Chaperone J-domain"/>
    <property type="match status" value="1"/>
</dbReference>
<dbReference type="OrthoDB" id="9786294at2"/>
<dbReference type="Pfam" id="PF00226">
    <property type="entry name" value="DnaJ"/>
    <property type="match status" value="1"/>
</dbReference>
<dbReference type="InterPro" id="IPR036869">
    <property type="entry name" value="J_dom_sf"/>
</dbReference>
<dbReference type="PRINTS" id="PR00625">
    <property type="entry name" value="JDOMAIN"/>
</dbReference>
<evidence type="ECO:0000259" key="1">
    <source>
        <dbReference type="PROSITE" id="PS50076"/>
    </source>
</evidence>
<dbReference type="AlphaFoldDB" id="A0A5C8PQ14"/>
<accession>A0A5C8PQ14</accession>
<feature type="domain" description="J" evidence="1">
    <location>
        <begin position="136"/>
        <end position="193"/>
    </location>
</feature>
<gene>
    <name evidence="2" type="ORF">FHP25_10165</name>
</gene>
<dbReference type="Gene3D" id="1.10.287.110">
    <property type="entry name" value="DnaJ domain"/>
    <property type="match status" value="1"/>
</dbReference>
<dbReference type="PROSITE" id="PS50076">
    <property type="entry name" value="DNAJ_2"/>
    <property type="match status" value="1"/>
</dbReference>
<name>A0A5C8PQ14_9HYPH</name>
<organism evidence="2 3">
    <name type="scientific">Vineibacter terrae</name>
    <dbReference type="NCBI Taxonomy" id="2586908"/>
    <lineage>
        <taxon>Bacteria</taxon>
        <taxon>Pseudomonadati</taxon>
        <taxon>Pseudomonadota</taxon>
        <taxon>Alphaproteobacteria</taxon>
        <taxon>Hyphomicrobiales</taxon>
        <taxon>Vineibacter</taxon>
    </lineage>
</organism>
<dbReference type="Proteomes" id="UP000321638">
    <property type="component" value="Unassembled WGS sequence"/>
</dbReference>
<protein>
    <submittedName>
        <fullName evidence="2">J domain-containing protein</fullName>
    </submittedName>
</protein>
<dbReference type="CDD" id="cd06257">
    <property type="entry name" value="DnaJ"/>
    <property type="match status" value="1"/>
</dbReference>
<dbReference type="EMBL" id="VDUZ01000009">
    <property type="protein sequence ID" value="TXL77124.1"/>
    <property type="molecule type" value="Genomic_DNA"/>
</dbReference>
<keyword evidence="3" id="KW-1185">Reference proteome</keyword>
<reference evidence="2 3" key="1">
    <citation type="submission" date="2019-06" db="EMBL/GenBank/DDBJ databases">
        <title>New taxonomy in bacterial strain CC-CFT640, isolated from vineyard.</title>
        <authorList>
            <person name="Lin S.-Y."/>
            <person name="Tsai C.-F."/>
            <person name="Young C.-C."/>
        </authorList>
    </citation>
    <scope>NUCLEOTIDE SEQUENCE [LARGE SCALE GENOMIC DNA]</scope>
    <source>
        <strain evidence="2 3">CC-CFT640</strain>
    </source>
</reference>
<sequence>MPGGRRKSVLMASDVRVEGRVCEYPGCTAAGEFRAPKSRDKLHQYRWFCLEHVREYNAKWDFYAGMNEIEIEAQIRADQTWRRPTWKVGTRTGRQSQDPFESLLDPYDILADSDVIGTAGRRPAAQANNLTPAEQQALSILDLTWPQTLDSLKVRYKELAKRHHPDANGGSKDAEERLKLINRAYSTLRQSPHFAT</sequence>
<evidence type="ECO:0000313" key="2">
    <source>
        <dbReference type="EMBL" id="TXL77124.1"/>
    </source>
</evidence>
<evidence type="ECO:0000313" key="3">
    <source>
        <dbReference type="Proteomes" id="UP000321638"/>
    </source>
</evidence>
<proteinExistence type="predicted"/>